<keyword evidence="1" id="KW-1133">Transmembrane helix</keyword>
<feature type="domain" description="DUF1206" evidence="2">
    <location>
        <begin position="108"/>
        <end position="172"/>
    </location>
</feature>
<keyword evidence="1" id="KW-0472">Membrane</keyword>
<evidence type="ECO:0000313" key="4">
    <source>
        <dbReference type="Proteomes" id="UP001500984"/>
    </source>
</evidence>
<comment type="caution">
    <text evidence="3">The sequence shown here is derived from an EMBL/GenBank/DDBJ whole genome shotgun (WGS) entry which is preliminary data.</text>
</comment>
<dbReference type="InterPro" id="IPR009597">
    <property type="entry name" value="DUF1206"/>
</dbReference>
<keyword evidence="1" id="KW-0812">Transmembrane</keyword>
<name>A0ABN2X2X6_9MICO</name>
<protein>
    <submittedName>
        <fullName evidence="3">DUF1206 domain-containing protein</fullName>
    </submittedName>
</protein>
<evidence type="ECO:0000259" key="2">
    <source>
        <dbReference type="Pfam" id="PF06724"/>
    </source>
</evidence>
<dbReference type="Pfam" id="PF06724">
    <property type="entry name" value="DUF1206"/>
    <property type="match status" value="3"/>
</dbReference>
<feature type="transmembrane region" description="Helical" evidence="1">
    <location>
        <begin position="150"/>
        <end position="172"/>
    </location>
</feature>
<dbReference type="Proteomes" id="UP001500984">
    <property type="component" value="Unassembled WGS sequence"/>
</dbReference>
<dbReference type="EMBL" id="BAAAPZ010000015">
    <property type="protein sequence ID" value="GAA2102683.1"/>
    <property type="molecule type" value="Genomic_DNA"/>
</dbReference>
<feature type="transmembrane region" description="Helical" evidence="1">
    <location>
        <begin position="193"/>
        <end position="217"/>
    </location>
</feature>
<feature type="transmembrane region" description="Helical" evidence="1">
    <location>
        <begin position="63"/>
        <end position="86"/>
    </location>
</feature>
<gene>
    <name evidence="3" type="ORF">GCM10009823_26210</name>
</gene>
<organism evidence="3 4">
    <name type="scientific">Brevibacterium salitolerans</name>
    <dbReference type="NCBI Taxonomy" id="1403566"/>
    <lineage>
        <taxon>Bacteria</taxon>
        <taxon>Bacillati</taxon>
        <taxon>Actinomycetota</taxon>
        <taxon>Actinomycetes</taxon>
        <taxon>Micrococcales</taxon>
        <taxon>Brevibacteriaceae</taxon>
        <taxon>Brevibacterium</taxon>
    </lineage>
</organism>
<proteinExistence type="predicted"/>
<feature type="domain" description="DUF1206" evidence="2">
    <location>
        <begin position="21"/>
        <end position="85"/>
    </location>
</feature>
<evidence type="ECO:0000256" key="1">
    <source>
        <dbReference type="SAM" id="Phobius"/>
    </source>
</evidence>
<keyword evidence="4" id="KW-1185">Reference proteome</keyword>
<feature type="domain" description="DUF1206" evidence="2">
    <location>
        <begin position="196"/>
        <end position="264"/>
    </location>
</feature>
<evidence type="ECO:0000313" key="3">
    <source>
        <dbReference type="EMBL" id="GAA2102683.1"/>
    </source>
</evidence>
<feature type="transmembrane region" description="Helical" evidence="1">
    <location>
        <begin position="21"/>
        <end position="43"/>
    </location>
</feature>
<feature type="transmembrane region" description="Helical" evidence="1">
    <location>
        <begin position="107"/>
        <end position="125"/>
    </location>
</feature>
<accession>A0ABN2X2X6</accession>
<reference evidence="3 4" key="1">
    <citation type="journal article" date="2019" name="Int. J. Syst. Evol. Microbiol.">
        <title>The Global Catalogue of Microorganisms (GCM) 10K type strain sequencing project: providing services to taxonomists for standard genome sequencing and annotation.</title>
        <authorList>
            <consortium name="The Broad Institute Genomics Platform"/>
            <consortium name="The Broad Institute Genome Sequencing Center for Infectious Disease"/>
            <person name="Wu L."/>
            <person name="Ma J."/>
        </authorList>
    </citation>
    <scope>NUCLEOTIDE SEQUENCE [LARGE SCALE GENOMIC DNA]</scope>
    <source>
        <strain evidence="3 4">JCM 15900</strain>
    </source>
</reference>
<feature type="transmembrane region" description="Helical" evidence="1">
    <location>
        <begin position="237"/>
        <end position="260"/>
    </location>
</feature>
<sequence>MKSAARSAEHSAALRALARGGYVANGVVHALVGGIAVSIGLTGRGDSDQTSALSAVAATAPGAAALWVLTVLLWALGLFHLVDGIAQSRAGTTAGTAKKWGTRLSRWGQGAAFIATGAIAASAALGNRTDGDARAESASRGLLDVPGGPVLLALIGLGLLAGGVVFMVLGALRSFRKRMTLPSGALGRTVRTLGAIGFVAKGASVAVVGVLIGLAGFRDDPHSAGALDSAVQTLRELPGGSAIVVVLGLGLLAYGVFCGFRARYARL</sequence>